<gene>
    <name evidence="1" type="ORF">GCM10009535_51990</name>
</gene>
<evidence type="ECO:0000313" key="1">
    <source>
        <dbReference type="EMBL" id="GAA0665843.1"/>
    </source>
</evidence>
<organism evidence="1 2">
    <name type="scientific">Streptomyces thermocarboxydovorans</name>
    <dbReference type="NCBI Taxonomy" id="59298"/>
    <lineage>
        <taxon>Bacteria</taxon>
        <taxon>Bacillati</taxon>
        <taxon>Actinomycetota</taxon>
        <taxon>Actinomycetes</taxon>
        <taxon>Kitasatosporales</taxon>
        <taxon>Streptomycetaceae</taxon>
        <taxon>Streptomyces</taxon>
    </lineage>
</organism>
<sequence>MQWTRLQAARGSSARTVPALLSTVAWADRETARQAVDELGDLVCELGFVVQEAAAPTVPFLIELAGAPHVTCKADVLDLLRKIYTGRQWSAASKAFSSGHRTRLARQVAWEEAARNAVLAGQHVYEGLTASVDPDVARAATDLLRAIADAQQSAGAEKGDAS</sequence>
<name>A0ABP3SXP4_9ACTN</name>
<comment type="caution">
    <text evidence="1">The sequence shown here is derived from an EMBL/GenBank/DDBJ whole genome shotgun (WGS) entry which is preliminary data.</text>
</comment>
<proteinExistence type="predicted"/>
<evidence type="ECO:0000313" key="2">
    <source>
        <dbReference type="Proteomes" id="UP001500724"/>
    </source>
</evidence>
<protein>
    <submittedName>
        <fullName evidence="1">Uncharacterized protein</fullName>
    </submittedName>
</protein>
<accession>A0ABP3SXP4</accession>
<dbReference type="Proteomes" id="UP001500724">
    <property type="component" value="Unassembled WGS sequence"/>
</dbReference>
<dbReference type="EMBL" id="BAAAGU010000067">
    <property type="protein sequence ID" value="GAA0665843.1"/>
    <property type="molecule type" value="Genomic_DNA"/>
</dbReference>
<keyword evidence="2" id="KW-1185">Reference proteome</keyword>
<reference evidence="2" key="1">
    <citation type="journal article" date="2019" name="Int. J. Syst. Evol. Microbiol.">
        <title>The Global Catalogue of Microorganisms (GCM) 10K type strain sequencing project: providing services to taxonomists for standard genome sequencing and annotation.</title>
        <authorList>
            <consortium name="The Broad Institute Genomics Platform"/>
            <consortium name="The Broad Institute Genome Sequencing Center for Infectious Disease"/>
            <person name="Wu L."/>
            <person name="Ma J."/>
        </authorList>
    </citation>
    <scope>NUCLEOTIDE SEQUENCE [LARGE SCALE GENOMIC DNA]</scope>
    <source>
        <strain evidence="2">JCM 10367</strain>
    </source>
</reference>